<organism evidence="2 3">
    <name type="scientific">Parelaphostrongylus tenuis</name>
    <name type="common">Meningeal worm</name>
    <dbReference type="NCBI Taxonomy" id="148309"/>
    <lineage>
        <taxon>Eukaryota</taxon>
        <taxon>Metazoa</taxon>
        <taxon>Ecdysozoa</taxon>
        <taxon>Nematoda</taxon>
        <taxon>Chromadorea</taxon>
        <taxon>Rhabditida</taxon>
        <taxon>Rhabditina</taxon>
        <taxon>Rhabditomorpha</taxon>
        <taxon>Strongyloidea</taxon>
        <taxon>Metastrongylidae</taxon>
        <taxon>Parelaphostrongylus</taxon>
    </lineage>
</organism>
<dbReference type="AlphaFoldDB" id="A0AAD5M508"/>
<name>A0AAD5M508_PARTN</name>
<dbReference type="EMBL" id="JAHQIW010001023">
    <property type="protein sequence ID" value="KAJ1351185.1"/>
    <property type="molecule type" value="Genomic_DNA"/>
</dbReference>
<keyword evidence="3" id="KW-1185">Reference proteome</keyword>
<sequence>MTPGRPSWQPAKWLVQISAPGGPATKTLSRAPMVDPGQQQRRTICRLDCDVRRKVESLSRRTATMSSVVRDREEAPKTSQSRVHLENPTGSEIHIKQAEQ</sequence>
<reference evidence="2" key="1">
    <citation type="submission" date="2021-06" db="EMBL/GenBank/DDBJ databases">
        <title>Parelaphostrongylus tenuis whole genome reference sequence.</title>
        <authorList>
            <person name="Garwood T.J."/>
            <person name="Larsen P.A."/>
            <person name="Fountain-Jones N.M."/>
            <person name="Garbe J.R."/>
            <person name="Macchietto M.G."/>
            <person name="Kania S.A."/>
            <person name="Gerhold R.W."/>
            <person name="Richards J.E."/>
            <person name="Wolf T.M."/>
        </authorList>
    </citation>
    <scope>NUCLEOTIDE SEQUENCE</scope>
    <source>
        <strain evidence="2">MNPRO001-30</strain>
        <tissue evidence="2">Meninges</tissue>
    </source>
</reference>
<feature type="region of interest" description="Disordered" evidence="1">
    <location>
        <begin position="62"/>
        <end position="100"/>
    </location>
</feature>
<feature type="region of interest" description="Disordered" evidence="1">
    <location>
        <begin position="20"/>
        <end position="39"/>
    </location>
</feature>
<gene>
    <name evidence="2" type="ORF">KIN20_007154</name>
</gene>
<evidence type="ECO:0000313" key="2">
    <source>
        <dbReference type="EMBL" id="KAJ1351185.1"/>
    </source>
</evidence>
<evidence type="ECO:0000256" key="1">
    <source>
        <dbReference type="SAM" id="MobiDB-lite"/>
    </source>
</evidence>
<evidence type="ECO:0000313" key="3">
    <source>
        <dbReference type="Proteomes" id="UP001196413"/>
    </source>
</evidence>
<comment type="caution">
    <text evidence="2">The sequence shown here is derived from an EMBL/GenBank/DDBJ whole genome shotgun (WGS) entry which is preliminary data.</text>
</comment>
<proteinExistence type="predicted"/>
<dbReference type="Proteomes" id="UP001196413">
    <property type="component" value="Unassembled WGS sequence"/>
</dbReference>
<protein>
    <submittedName>
        <fullName evidence="2">Uncharacterized protein</fullName>
    </submittedName>
</protein>
<accession>A0AAD5M508</accession>